<dbReference type="EMBL" id="ML987207">
    <property type="protein sequence ID" value="KAF2242712.1"/>
    <property type="molecule type" value="Genomic_DNA"/>
</dbReference>
<evidence type="ECO:0000313" key="2">
    <source>
        <dbReference type="Proteomes" id="UP000800094"/>
    </source>
</evidence>
<dbReference type="GeneID" id="54583575"/>
<dbReference type="SUPFAM" id="SSF55961">
    <property type="entry name" value="Bet v1-like"/>
    <property type="match status" value="1"/>
</dbReference>
<dbReference type="Pfam" id="PF10604">
    <property type="entry name" value="Polyketide_cyc2"/>
    <property type="match status" value="1"/>
</dbReference>
<dbReference type="RefSeq" id="XP_033677716.1">
    <property type="nucleotide sequence ID" value="XM_033830245.1"/>
</dbReference>
<accession>A0A6A6HYB7</accession>
<name>A0A6A6HYB7_9PLEO</name>
<dbReference type="InterPro" id="IPR019587">
    <property type="entry name" value="Polyketide_cyclase/dehydratase"/>
</dbReference>
<gene>
    <name evidence="1" type="ORF">BU26DRAFT_524277</name>
</gene>
<keyword evidence="2" id="KW-1185">Reference proteome</keyword>
<protein>
    <submittedName>
        <fullName evidence="1">Uncharacterized protein</fullName>
    </submittedName>
</protein>
<reference evidence="1" key="1">
    <citation type="journal article" date="2020" name="Stud. Mycol.">
        <title>101 Dothideomycetes genomes: a test case for predicting lifestyles and emergence of pathogens.</title>
        <authorList>
            <person name="Haridas S."/>
            <person name="Albert R."/>
            <person name="Binder M."/>
            <person name="Bloem J."/>
            <person name="Labutti K."/>
            <person name="Salamov A."/>
            <person name="Andreopoulos B."/>
            <person name="Baker S."/>
            <person name="Barry K."/>
            <person name="Bills G."/>
            <person name="Bluhm B."/>
            <person name="Cannon C."/>
            <person name="Castanera R."/>
            <person name="Culley D."/>
            <person name="Daum C."/>
            <person name="Ezra D."/>
            <person name="Gonzalez J."/>
            <person name="Henrissat B."/>
            <person name="Kuo A."/>
            <person name="Liang C."/>
            <person name="Lipzen A."/>
            <person name="Lutzoni F."/>
            <person name="Magnuson J."/>
            <person name="Mondo S."/>
            <person name="Nolan M."/>
            <person name="Ohm R."/>
            <person name="Pangilinan J."/>
            <person name="Park H.-J."/>
            <person name="Ramirez L."/>
            <person name="Alfaro M."/>
            <person name="Sun H."/>
            <person name="Tritt A."/>
            <person name="Yoshinaga Y."/>
            <person name="Zwiers L.-H."/>
            <person name="Turgeon B."/>
            <person name="Goodwin S."/>
            <person name="Spatafora J."/>
            <person name="Crous P."/>
            <person name="Grigoriev I."/>
        </authorList>
    </citation>
    <scope>NUCLEOTIDE SEQUENCE</scope>
    <source>
        <strain evidence="1">CBS 122368</strain>
    </source>
</reference>
<dbReference type="Gene3D" id="3.30.530.20">
    <property type="match status" value="1"/>
</dbReference>
<proteinExistence type="predicted"/>
<dbReference type="Proteomes" id="UP000800094">
    <property type="component" value="Unassembled WGS sequence"/>
</dbReference>
<dbReference type="AlphaFoldDB" id="A0A6A6HYB7"/>
<organism evidence="1 2">
    <name type="scientific">Trematosphaeria pertusa</name>
    <dbReference type="NCBI Taxonomy" id="390896"/>
    <lineage>
        <taxon>Eukaryota</taxon>
        <taxon>Fungi</taxon>
        <taxon>Dikarya</taxon>
        <taxon>Ascomycota</taxon>
        <taxon>Pezizomycotina</taxon>
        <taxon>Dothideomycetes</taxon>
        <taxon>Pleosporomycetidae</taxon>
        <taxon>Pleosporales</taxon>
        <taxon>Massarineae</taxon>
        <taxon>Trematosphaeriaceae</taxon>
        <taxon>Trematosphaeria</taxon>
    </lineage>
</organism>
<sequence>MGQSQSISTRIEIAASPEAVRSVLLDFQRCAEWTQRYAFSTLNDKQPTDLQSGDRIKVDMKGTVFHPTVVVKHRVNPFLPTRELIPGA</sequence>
<evidence type="ECO:0000313" key="1">
    <source>
        <dbReference type="EMBL" id="KAF2242712.1"/>
    </source>
</evidence>
<dbReference type="InterPro" id="IPR023393">
    <property type="entry name" value="START-like_dom_sf"/>
</dbReference>
<dbReference type="OrthoDB" id="509124at2759"/>